<keyword evidence="2" id="KW-0677">Repeat</keyword>
<evidence type="ECO:0000313" key="5">
    <source>
        <dbReference type="EMBL" id="CAF5195286.1"/>
    </source>
</evidence>
<evidence type="ECO:0000256" key="1">
    <source>
        <dbReference type="ARBA" id="ARBA00007831"/>
    </source>
</evidence>
<accession>A0A8S3ICC7</accession>
<proteinExistence type="inferred from homology"/>
<dbReference type="EMBL" id="CAJOBJ010341221">
    <property type="protein sequence ID" value="CAF5195286.1"/>
    <property type="molecule type" value="Genomic_DNA"/>
</dbReference>
<name>A0A8S3ICC7_9BILA</name>
<organism evidence="5 6">
    <name type="scientific">Rotaria magnacalcarata</name>
    <dbReference type="NCBI Taxonomy" id="392030"/>
    <lineage>
        <taxon>Eukaryota</taxon>
        <taxon>Metazoa</taxon>
        <taxon>Spiralia</taxon>
        <taxon>Gnathifera</taxon>
        <taxon>Rotifera</taxon>
        <taxon>Eurotatoria</taxon>
        <taxon>Bdelloidea</taxon>
        <taxon>Philodinida</taxon>
        <taxon>Philodinidae</taxon>
        <taxon>Rotaria</taxon>
    </lineage>
</organism>
<protein>
    <submittedName>
        <fullName evidence="5">Uncharacterized protein</fullName>
    </submittedName>
</protein>
<reference evidence="5" key="1">
    <citation type="submission" date="2021-02" db="EMBL/GenBank/DDBJ databases">
        <authorList>
            <person name="Nowell W R."/>
        </authorList>
    </citation>
    <scope>NUCLEOTIDE SEQUENCE</scope>
</reference>
<dbReference type="InterPro" id="IPR018502">
    <property type="entry name" value="Annexin_repeat"/>
</dbReference>
<sequence length="181" mass="21142">KRSFKGTATNNDNLNRIIVSRCEIDAAKIKNEFEKITKHTLHDYLLIHTTKNYRVALLELLRHRIELHSAILKIEAWKQETKLSSDGVLRRVGVRWQEPITKDDSDESTKQKLVRSTSDRSMEEKRYTDVNQPFSNSFDGEFDNNNQTKARSISTIYAKTSQSQQLNRHSFAPMPRTYENQ</sequence>
<evidence type="ECO:0000256" key="2">
    <source>
        <dbReference type="ARBA" id="ARBA00022737"/>
    </source>
</evidence>
<dbReference type="Pfam" id="PF00191">
    <property type="entry name" value="Annexin"/>
    <property type="match status" value="1"/>
</dbReference>
<dbReference type="Proteomes" id="UP000681720">
    <property type="component" value="Unassembled WGS sequence"/>
</dbReference>
<feature type="region of interest" description="Disordered" evidence="4">
    <location>
        <begin position="101"/>
        <end position="181"/>
    </location>
</feature>
<feature type="compositionally biased region" description="Polar residues" evidence="4">
    <location>
        <begin position="129"/>
        <end position="168"/>
    </location>
</feature>
<gene>
    <name evidence="5" type="ORF">GIL414_LOCUS74616</name>
</gene>
<dbReference type="InterPro" id="IPR037104">
    <property type="entry name" value="Annexin_sf"/>
</dbReference>
<dbReference type="SMART" id="SM00335">
    <property type="entry name" value="ANX"/>
    <property type="match status" value="1"/>
</dbReference>
<feature type="non-terminal residue" evidence="5">
    <location>
        <position position="181"/>
    </location>
</feature>
<evidence type="ECO:0000256" key="4">
    <source>
        <dbReference type="SAM" id="MobiDB-lite"/>
    </source>
</evidence>
<dbReference type="PROSITE" id="PS51897">
    <property type="entry name" value="ANNEXIN_2"/>
    <property type="match status" value="1"/>
</dbReference>
<dbReference type="GO" id="GO:0005509">
    <property type="term" value="F:calcium ion binding"/>
    <property type="evidence" value="ECO:0007669"/>
    <property type="project" value="InterPro"/>
</dbReference>
<feature type="compositionally biased region" description="Basic and acidic residues" evidence="4">
    <location>
        <begin position="101"/>
        <end position="110"/>
    </location>
</feature>
<comment type="similarity">
    <text evidence="1">Belongs to the annexin family.</text>
</comment>
<evidence type="ECO:0000256" key="3">
    <source>
        <dbReference type="ARBA" id="ARBA00023216"/>
    </source>
</evidence>
<dbReference type="GO" id="GO:0005544">
    <property type="term" value="F:calcium-dependent phospholipid binding"/>
    <property type="evidence" value="ECO:0007669"/>
    <property type="project" value="InterPro"/>
</dbReference>
<dbReference type="SUPFAM" id="SSF47874">
    <property type="entry name" value="Annexin"/>
    <property type="match status" value="1"/>
</dbReference>
<dbReference type="Gene3D" id="1.10.220.10">
    <property type="entry name" value="Annexin"/>
    <property type="match status" value="1"/>
</dbReference>
<evidence type="ECO:0000313" key="6">
    <source>
        <dbReference type="Proteomes" id="UP000681720"/>
    </source>
</evidence>
<feature type="compositionally biased region" description="Basic and acidic residues" evidence="4">
    <location>
        <begin position="117"/>
        <end position="128"/>
    </location>
</feature>
<comment type="caution">
    <text evidence="5">The sequence shown here is derived from an EMBL/GenBank/DDBJ whole genome shotgun (WGS) entry which is preliminary data.</text>
</comment>
<dbReference type="AlphaFoldDB" id="A0A8S3ICC7"/>
<keyword evidence="3" id="KW-0041">Annexin</keyword>